<evidence type="ECO:0000313" key="2">
    <source>
        <dbReference type="EMBL" id="KAL0483349.1"/>
    </source>
</evidence>
<feature type="compositionally biased region" description="Basic and acidic residues" evidence="1">
    <location>
        <begin position="181"/>
        <end position="191"/>
    </location>
</feature>
<name>A0AAW2Z221_9EUKA</name>
<feature type="region of interest" description="Disordered" evidence="1">
    <location>
        <begin position="120"/>
        <end position="217"/>
    </location>
</feature>
<protein>
    <submittedName>
        <fullName evidence="2">Uncharacterized protein</fullName>
    </submittedName>
</protein>
<organism evidence="2 3">
    <name type="scientific">Acrasis kona</name>
    <dbReference type="NCBI Taxonomy" id="1008807"/>
    <lineage>
        <taxon>Eukaryota</taxon>
        <taxon>Discoba</taxon>
        <taxon>Heterolobosea</taxon>
        <taxon>Tetramitia</taxon>
        <taxon>Eutetramitia</taxon>
        <taxon>Acrasidae</taxon>
        <taxon>Acrasis</taxon>
    </lineage>
</organism>
<accession>A0AAW2Z221</accession>
<feature type="compositionally biased region" description="Basic and acidic residues" evidence="1">
    <location>
        <begin position="151"/>
        <end position="164"/>
    </location>
</feature>
<feature type="compositionally biased region" description="Basic residues" evidence="1">
    <location>
        <begin position="165"/>
        <end position="180"/>
    </location>
</feature>
<dbReference type="AlphaFoldDB" id="A0AAW2Z221"/>
<feature type="compositionally biased region" description="Basic and acidic residues" evidence="1">
    <location>
        <begin position="129"/>
        <end position="140"/>
    </location>
</feature>
<evidence type="ECO:0000256" key="1">
    <source>
        <dbReference type="SAM" id="MobiDB-lite"/>
    </source>
</evidence>
<dbReference type="EMBL" id="JAOPGA020000950">
    <property type="protein sequence ID" value="KAL0483349.1"/>
    <property type="molecule type" value="Genomic_DNA"/>
</dbReference>
<dbReference type="Proteomes" id="UP001431209">
    <property type="component" value="Unassembled WGS sequence"/>
</dbReference>
<keyword evidence="3" id="KW-1185">Reference proteome</keyword>
<sequence length="217" mass="25088">MYLVNSVIHRKNEFTDQTDLSKESVISALQGQIDSSPNVDLVNEYLDDIILNEDERRNLFKNPETRITKIIQNKDPNNPPIFDIPFLQFDEVSTRAAFTLSKGSFVPKAPIIAPQNIYSLPGAGAVTSTDKDGSLEDDGSRKKKKKKKKKDREGREKEGEDGERKKKKVRTFVYFKKKRHREGEGKEEKEERRKKKKKRRKTEEEEAPEDPSIIKLL</sequence>
<feature type="compositionally biased region" description="Basic residues" evidence="1">
    <location>
        <begin position="141"/>
        <end position="150"/>
    </location>
</feature>
<reference evidence="2 3" key="1">
    <citation type="submission" date="2024-03" db="EMBL/GenBank/DDBJ databases">
        <title>The Acrasis kona genome and developmental transcriptomes reveal deep origins of eukaryotic multicellular pathways.</title>
        <authorList>
            <person name="Sheikh S."/>
            <person name="Fu C.-J."/>
            <person name="Brown M.W."/>
            <person name="Baldauf S.L."/>
        </authorList>
    </citation>
    <scope>NUCLEOTIDE SEQUENCE [LARGE SCALE GENOMIC DNA]</scope>
    <source>
        <strain evidence="2 3">ATCC MYA-3509</strain>
    </source>
</reference>
<evidence type="ECO:0000313" key="3">
    <source>
        <dbReference type="Proteomes" id="UP001431209"/>
    </source>
</evidence>
<comment type="caution">
    <text evidence="2">The sequence shown here is derived from an EMBL/GenBank/DDBJ whole genome shotgun (WGS) entry which is preliminary data.</text>
</comment>
<gene>
    <name evidence="2" type="ORF">AKO1_014675</name>
</gene>
<proteinExistence type="predicted"/>